<organism evidence="2">
    <name type="scientific">marine metagenome</name>
    <dbReference type="NCBI Taxonomy" id="408172"/>
    <lineage>
        <taxon>unclassified sequences</taxon>
        <taxon>metagenomes</taxon>
        <taxon>ecological metagenomes</taxon>
    </lineage>
</organism>
<evidence type="ECO:0000259" key="1">
    <source>
        <dbReference type="SMART" id="SM00829"/>
    </source>
</evidence>
<dbReference type="SMART" id="SM00829">
    <property type="entry name" value="PKS_ER"/>
    <property type="match status" value="1"/>
</dbReference>
<dbReference type="GO" id="GO:0016491">
    <property type="term" value="F:oxidoreductase activity"/>
    <property type="evidence" value="ECO:0007669"/>
    <property type="project" value="InterPro"/>
</dbReference>
<dbReference type="InterPro" id="IPR051397">
    <property type="entry name" value="Zn-ADH-like_protein"/>
</dbReference>
<dbReference type="SUPFAM" id="SSF50129">
    <property type="entry name" value="GroES-like"/>
    <property type="match status" value="1"/>
</dbReference>
<gene>
    <name evidence="2" type="ORF">METZ01_LOCUS329092</name>
</gene>
<dbReference type="EMBL" id="UINC01109423">
    <property type="protein sequence ID" value="SVC76238.1"/>
    <property type="molecule type" value="Genomic_DNA"/>
</dbReference>
<accession>A0A382PUC6</accession>
<name>A0A382PUC6_9ZZZZ</name>
<proteinExistence type="predicted"/>
<dbReference type="InterPro" id="IPR011032">
    <property type="entry name" value="GroES-like_sf"/>
</dbReference>
<dbReference type="InterPro" id="IPR013154">
    <property type="entry name" value="ADH-like_N"/>
</dbReference>
<feature type="non-terminal residue" evidence="2">
    <location>
        <position position="1"/>
    </location>
</feature>
<feature type="non-terminal residue" evidence="2">
    <location>
        <position position="126"/>
    </location>
</feature>
<dbReference type="PANTHER" id="PTHR43677:SF4">
    <property type="entry name" value="QUINONE OXIDOREDUCTASE-LIKE PROTEIN 2"/>
    <property type="match status" value="1"/>
</dbReference>
<protein>
    <recommendedName>
        <fullName evidence="1">Enoyl reductase (ER) domain-containing protein</fullName>
    </recommendedName>
</protein>
<feature type="domain" description="Enoyl reductase (ER)" evidence="1">
    <location>
        <begin position="10"/>
        <end position="125"/>
    </location>
</feature>
<reference evidence="2" key="1">
    <citation type="submission" date="2018-05" db="EMBL/GenBank/DDBJ databases">
        <authorList>
            <person name="Lanie J.A."/>
            <person name="Ng W.-L."/>
            <person name="Kazmierczak K.M."/>
            <person name="Andrzejewski T.M."/>
            <person name="Davidsen T.M."/>
            <person name="Wayne K.J."/>
            <person name="Tettelin H."/>
            <person name="Glass J.I."/>
            <person name="Rusch D."/>
            <person name="Podicherti R."/>
            <person name="Tsui H.-C.T."/>
            <person name="Winkler M.E."/>
        </authorList>
    </citation>
    <scope>NUCLEOTIDE SEQUENCE</scope>
</reference>
<dbReference type="InterPro" id="IPR020843">
    <property type="entry name" value="ER"/>
</dbReference>
<sequence>VRAALCKEYGTPPKLIVDHVDAPSLGEGQVRVDVYACGINFADVLIVQGKYQAKPQLPFVPGGEVSGVVSEISPEVTSLKVGDRVLAMVSQGGFAEEVVLQSERAIKIPATMDFKTGAPFAVTYGT</sequence>
<dbReference type="Gene3D" id="3.90.180.10">
    <property type="entry name" value="Medium-chain alcohol dehydrogenases, catalytic domain"/>
    <property type="match status" value="1"/>
</dbReference>
<dbReference type="Pfam" id="PF08240">
    <property type="entry name" value="ADH_N"/>
    <property type="match status" value="1"/>
</dbReference>
<dbReference type="PANTHER" id="PTHR43677">
    <property type="entry name" value="SHORT-CHAIN DEHYDROGENASE/REDUCTASE"/>
    <property type="match status" value="1"/>
</dbReference>
<evidence type="ECO:0000313" key="2">
    <source>
        <dbReference type="EMBL" id="SVC76238.1"/>
    </source>
</evidence>
<dbReference type="AlphaFoldDB" id="A0A382PUC6"/>